<dbReference type="AlphaFoldDB" id="A0A6P8Y2K2"/>
<evidence type="ECO:0000256" key="2">
    <source>
        <dbReference type="ARBA" id="ARBA00022475"/>
    </source>
</evidence>
<keyword evidence="14" id="KW-1185">Reference proteome</keyword>
<evidence type="ECO:0000256" key="1">
    <source>
        <dbReference type="ARBA" id="ARBA00004651"/>
    </source>
</evidence>
<dbReference type="PANTHER" id="PTHR21137:SF37">
    <property type="entry name" value="ODORANT RECEPTOR 46A, ISOFORM B-RELATED"/>
    <property type="match status" value="1"/>
</dbReference>
<evidence type="ECO:0000256" key="3">
    <source>
        <dbReference type="ARBA" id="ARBA00022606"/>
    </source>
</evidence>
<organism evidence="14 15">
    <name type="scientific">Drosophila albomicans</name>
    <name type="common">Fruit fly</name>
    <dbReference type="NCBI Taxonomy" id="7291"/>
    <lineage>
        <taxon>Eukaryota</taxon>
        <taxon>Metazoa</taxon>
        <taxon>Ecdysozoa</taxon>
        <taxon>Arthropoda</taxon>
        <taxon>Hexapoda</taxon>
        <taxon>Insecta</taxon>
        <taxon>Pterygota</taxon>
        <taxon>Neoptera</taxon>
        <taxon>Endopterygota</taxon>
        <taxon>Diptera</taxon>
        <taxon>Brachycera</taxon>
        <taxon>Muscomorpha</taxon>
        <taxon>Ephydroidea</taxon>
        <taxon>Drosophilidae</taxon>
        <taxon>Drosophila</taxon>
    </lineage>
</organism>
<keyword evidence="2" id="KW-1003">Cell membrane</keyword>
<dbReference type="GO" id="GO:0007165">
    <property type="term" value="P:signal transduction"/>
    <property type="evidence" value="ECO:0007669"/>
    <property type="project" value="UniProtKB-KW"/>
</dbReference>
<comment type="caution">
    <text evidence="13">Lacks conserved residue(s) required for the propagation of feature annotation.</text>
</comment>
<evidence type="ECO:0000256" key="5">
    <source>
        <dbReference type="ARBA" id="ARBA00022725"/>
    </source>
</evidence>
<evidence type="ECO:0000256" key="9">
    <source>
        <dbReference type="ARBA" id="ARBA00023224"/>
    </source>
</evidence>
<feature type="transmembrane region" description="Helical" evidence="13">
    <location>
        <begin position="249"/>
        <end position="271"/>
    </location>
</feature>
<evidence type="ECO:0000256" key="10">
    <source>
        <dbReference type="ARBA" id="ARBA00037764"/>
    </source>
</evidence>
<keyword evidence="4 13" id="KW-0812">Transmembrane</keyword>
<keyword evidence="9 13" id="KW-0807">Transducer</keyword>
<sequence>MSTIEFWNRPSPLRNLLKLQRLLGLWKWQRWDENDAWNWLKRFYPFALHLPLTFTLIVLTWLEILTSNDLEQTGRVIYMALTMLPLLIKLINIWYRRIEAHHFMDELMKCIETEDVHLLKNEEVHFKRIFYAYLGGALTVALFGFVSVFLQDTYELPFSYYVPFEWRNPERYLYAWGYNVLAMTLSCTTNSMLDTMGCYFMFQIGLLYRFLNIRLLALQQKPEHEALPELRRIFQRHARVRLLTRQCELLVSPYVLSQVVLSAFIICFSGYRLVQMGWQENPGLFLATLQFEAVMIVQIFLPCYYGNQLTINANQLTNSVFNTNWLEYSVKTRKELICYMEFLKRPVKVRAGIFFEIGLPIFMKTINNAYSFFALLLNLSR</sequence>
<dbReference type="RefSeq" id="XP_034117670.2">
    <property type="nucleotide sequence ID" value="XM_034261779.2"/>
</dbReference>
<gene>
    <name evidence="15" type="primary">LOC117576746</name>
</gene>
<keyword evidence="5 13" id="KW-0552">Olfaction</keyword>
<evidence type="ECO:0000256" key="11">
    <source>
        <dbReference type="ARBA" id="ARBA00037946"/>
    </source>
</evidence>
<feature type="transmembrane region" description="Helical" evidence="13">
    <location>
        <begin position="43"/>
        <end position="64"/>
    </location>
</feature>
<dbReference type="GeneID" id="117576746"/>
<evidence type="ECO:0000256" key="12">
    <source>
        <dbReference type="ARBA" id="ARBA00038679"/>
    </source>
</evidence>
<dbReference type="Pfam" id="PF02949">
    <property type="entry name" value="7tm_6"/>
    <property type="match status" value="1"/>
</dbReference>
<dbReference type="InterPro" id="IPR004117">
    <property type="entry name" value="7tm6_olfct_rcpt"/>
</dbReference>
<evidence type="ECO:0000256" key="4">
    <source>
        <dbReference type="ARBA" id="ARBA00022692"/>
    </source>
</evidence>
<feature type="transmembrane region" description="Helical" evidence="13">
    <location>
        <begin position="76"/>
        <end position="95"/>
    </location>
</feature>
<keyword evidence="3 13" id="KW-0716">Sensory transduction</keyword>
<reference evidence="15" key="1">
    <citation type="submission" date="2025-08" db="UniProtKB">
        <authorList>
            <consortium name="RefSeq"/>
        </authorList>
    </citation>
    <scope>IDENTIFICATION</scope>
    <source>
        <strain evidence="15">15112-1751.03</strain>
        <tissue evidence="15">Whole Adult</tissue>
    </source>
</reference>
<keyword evidence="8 13" id="KW-0675">Receptor</keyword>
<dbReference type="PANTHER" id="PTHR21137">
    <property type="entry name" value="ODORANT RECEPTOR"/>
    <property type="match status" value="1"/>
</dbReference>
<accession>A0A6P8Y2K2</accession>
<protein>
    <recommendedName>
        <fullName evidence="13">Odorant receptor</fullName>
    </recommendedName>
</protein>
<feature type="transmembrane region" description="Helical" evidence="13">
    <location>
        <begin position="283"/>
        <end position="305"/>
    </location>
</feature>
<proteinExistence type="inferred from homology"/>
<name>A0A6P8Y2K2_DROAB</name>
<dbReference type="Proteomes" id="UP000515160">
    <property type="component" value="Chromosome 2R"/>
</dbReference>
<comment type="function">
    <text evidence="10">Odorant receptor which mediates acceptance or avoidance behavior, depending on its substrates. The odorant receptor repertoire encodes a large collection of odor stimuli that vary widely in identity, intensity, and duration. May form a complex with Orco to form odorant-sensing units, providing sensitive and prolonged odorant signaling and calcium permeability.</text>
</comment>
<evidence type="ECO:0000313" key="15">
    <source>
        <dbReference type="RefSeq" id="XP_034117670.2"/>
    </source>
</evidence>
<evidence type="ECO:0000256" key="7">
    <source>
        <dbReference type="ARBA" id="ARBA00023136"/>
    </source>
</evidence>
<dbReference type="GO" id="GO:0005549">
    <property type="term" value="F:odorant binding"/>
    <property type="evidence" value="ECO:0007669"/>
    <property type="project" value="InterPro"/>
</dbReference>
<dbReference type="OrthoDB" id="7548151at2759"/>
<evidence type="ECO:0000256" key="6">
    <source>
        <dbReference type="ARBA" id="ARBA00022989"/>
    </source>
</evidence>
<feature type="transmembrane region" description="Helical" evidence="13">
    <location>
        <begin position="130"/>
        <end position="150"/>
    </location>
</feature>
<keyword evidence="7 13" id="KW-0472">Membrane</keyword>
<evidence type="ECO:0000313" key="14">
    <source>
        <dbReference type="Proteomes" id="UP000515160"/>
    </source>
</evidence>
<dbReference type="GO" id="GO:0005886">
    <property type="term" value="C:plasma membrane"/>
    <property type="evidence" value="ECO:0007669"/>
    <property type="project" value="UniProtKB-SubCell"/>
</dbReference>
<keyword evidence="6 13" id="KW-1133">Transmembrane helix</keyword>
<comment type="similarity">
    <text evidence="11">Belongs to the insect chemoreceptor superfamily. Heteromeric odorant receptor channel (TC 1.A.69) family. Or2a subfamily.</text>
</comment>
<evidence type="ECO:0000256" key="13">
    <source>
        <dbReference type="RuleBase" id="RU351113"/>
    </source>
</evidence>
<comment type="subcellular location">
    <subcellularLocation>
        <location evidence="1 13">Cell membrane</location>
        <topology evidence="1 13">Multi-pass membrane protein</topology>
    </subcellularLocation>
</comment>
<evidence type="ECO:0000256" key="8">
    <source>
        <dbReference type="ARBA" id="ARBA00023170"/>
    </source>
</evidence>
<dbReference type="GO" id="GO:0004984">
    <property type="term" value="F:olfactory receptor activity"/>
    <property type="evidence" value="ECO:0007669"/>
    <property type="project" value="InterPro"/>
</dbReference>
<comment type="subunit">
    <text evidence="12">Interacts with Orco. Complexes exist early in the endomembrane system in olfactory sensory neurons (OSNs), coupling these complexes to the conserved ciliary trafficking pathway.</text>
</comment>